<evidence type="ECO:0000256" key="4">
    <source>
        <dbReference type="ARBA" id="ARBA00022989"/>
    </source>
</evidence>
<dbReference type="Proteomes" id="UP001328107">
    <property type="component" value="Unassembled WGS sequence"/>
</dbReference>
<keyword evidence="5 7" id="KW-0472">Membrane</keyword>
<feature type="transmembrane region" description="Helical" evidence="7">
    <location>
        <begin position="37"/>
        <end position="58"/>
    </location>
</feature>
<dbReference type="PANTHER" id="PTHR12246">
    <property type="entry name" value="PALMITOYLTRANSFERASE ZDHHC16"/>
    <property type="match status" value="1"/>
</dbReference>
<evidence type="ECO:0000313" key="10">
    <source>
        <dbReference type="Proteomes" id="UP001328107"/>
    </source>
</evidence>
<gene>
    <name evidence="9" type="ORF">PMAYCL1PPCAC_30817</name>
</gene>
<feature type="non-terminal residue" evidence="9">
    <location>
        <position position="1"/>
    </location>
</feature>
<dbReference type="InterPro" id="IPR001594">
    <property type="entry name" value="Palmitoyltrfase_DHHC"/>
</dbReference>
<dbReference type="AlphaFoldDB" id="A0AAN5DED1"/>
<evidence type="ECO:0000256" key="2">
    <source>
        <dbReference type="ARBA" id="ARBA00022679"/>
    </source>
</evidence>
<keyword evidence="6 7" id="KW-0012">Acyltransferase</keyword>
<evidence type="ECO:0000259" key="8">
    <source>
        <dbReference type="Pfam" id="PF01529"/>
    </source>
</evidence>
<dbReference type="GO" id="GO:0016020">
    <property type="term" value="C:membrane"/>
    <property type="evidence" value="ECO:0007669"/>
    <property type="project" value="UniProtKB-SubCell"/>
</dbReference>
<evidence type="ECO:0000256" key="7">
    <source>
        <dbReference type="RuleBase" id="RU079119"/>
    </source>
</evidence>
<keyword evidence="4 7" id="KW-1133">Transmembrane helix</keyword>
<evidence type="ECO:0000256" key="6">
    <source>
        <dbReference type="ARBA" id="ARBA00023315"/>
    </source>
</evidence>
<feature type="transmembrane region" description="Helical" evidence="7">
    <location>
        <begin position="151"/>
        <end position="171"/>
    </location>
</feature>
<keyword evidence="2 7" id="KW-0808">Transferase</keyword>
<sequence>AVRMTSTCDRIENFLDGPFISAYVNVINKYIRGLGNLLVVVVYCLTLLLVITSFGIILPYEQWYQSPLLLLFYSILGFFLFVNIMYHYYKARTISPIYVPGKDHERWCFKCEHRKTARTHHCGICQRCVLGMDHHCIWINQCVGSHNHRHFFLFIANLTVATFIVVVAGHHSAYDHFFEYSNGKSFCSAFLDYAPLQSWICSIDGFSRNAVIFSYLLAALLMCLVGFLTGWNMYLISKGFTYIDYLQHSDHMALNANYRNPLDQGFTRNWRNFLGLRRNRSFFRHVILPSSHPSFLPEDEVTTTLLMDEVV</sequence>
<protein>
    <recommendedName>
        <fullName evidence="7">Palmitoyltransferase</fullName>
        <ecNumber evidence="7">2.3.1.225</ecNumber>
    </recommendedName>
</protein>
<comment type="similarity">
    <text evidence="7">Belongs to the DHHC palmitoyltransferase family.</text>
</comment>
<keyword evidence="3 7" id="KW-0812">Transmembrane</keyword>
<comment type="domain">
    <text evidence="7">The DHHC domain is required for palmitoyltransferase activity.</text>
</comment>
<dbReference type="EMBL" id="BTRK01000006">
    <property type="protein sequence ID" value="GMR60622.1"/>
    <property type="molecule type" value="Genomic_DNA"/>
</dbReference>
<evidence type="ECO:0000256" key="3">
    <source>
        <dbReference type="ARBA" id="ARBA00022692"/>
    </source>
</evidence>
<feature type="transmembrane region" description="Helical" evidence="7">
    <location>
        <begin position="70"/>
        <end position="89"/>
    </location>
</feature>
<dbReference type="EC" id="2.3.1.225" evidence="7"/>
<feature type="transmembrane region" description="Helical" evidence="7">
    <location>
        <begin position="212"/>
        <end position="236"/>
    </location>
</feature>
<comment type="catalytic activity">
    <reaction evidence="7">
        <text>L-cysteinyl-[protein] + hexadecanoyl-CoA = S-hexadecanoyl-L-cysteinyl-[protein] + CoA</text>
        <dbReference type="Rhea" id="RHEA:36683"/>
        <dbReference type="Rhea" id="RHEA-COMP:10131"/>
        <dbReference type="Rhea" id="RHEA-COMP:11032"/>
        <dbReference type="ChEBI" id="CHEBI:29950"/>
        <dbReference type="ChEBI" id="CHEBI:57287"/>
        <dbReference type="ChEBI" id="CHEBI:57379"/>
        <dbReference type="ChEBI" id="CHEBI:74151"/>
        <dbReference type="EC" id="2.3.1.225"/>
    </reaction>
</comment>
<dbReference type="InterPro" id="IPR039859">
    <property type="entry name" value="PFA4/ZDH16/20/ERF2-like"/>
</dbReference>
<comment type="caution">
    <text evidence="9">The sequence shown here is derived from an EMBL/GenBank/DDBJ whole genome shotgun (WGS) entry which is preliminary data.</text>
</comment>
<proteinExistence type="inferred from homology"/>
<dbReference type="GO" id="GO:0019706">
    <property type="term" value="F:protein-cysteine S-palmitoyltransferase activity"/>
    <property type="evidence" value="ECO:0007669"/>
    <property type="project" value="UniProtKB-EC"/>
</dbReference>
<dbReference type="Pfam" id="PF01529">
    <property type="entry name" value="DHHC"/>
    <property type="match status" value="1"/>
</dbReference>
<keyword evidence="10" id="KW-1185">Reference proteome</keyword>
<comment type="subcellular location">
    <subcellularLocation>
        <location evidence="1">Membrane</location>
        <topology evidence="1">Multi-pass membrane protein</topology>
    </subcellularLocation>
</comment>
<dbReference type="PROSITE" id="PS50216">
    <property type="entry name" value="DHHC"/>
    <property type="match status" value="1"/>
</dbReference>
<name>A0AAN5DED1_9BILA</name>
<feature type="domain" description="Palmitoyltransferase DHHC" evidence="8">
    <location>
        <begin position="103"/>
        <end position="248"/>
    </location>
</feature>
<organism evidence="9 10">
    <name type="scientific">Pristionchus mayeri</name>
    <dbReference type="NCBI Taxonomy" id="1317129"/>
    <lineage>
        <taxon>Eukaryota</taxon>
        <taxon>Metazoa</taxon>
        <taxon>Ecdysozoa</taxon>
        <taxon>Nematoda</taxon>
        <taxon>Chromadorea</taxon>
        <taxon>Rhabditida</taxon>
        <taxon>Rhabditina</taxon>
        <taxon>Diplogasteromorpha</taxon>
        <taxon>Diplogasteroidea</taxon>
        <taxon>Neodiplogasteridae</taxon>
        <taxon>Pristionchus</taxon>
    </lineage>
</organism>
<reference evidence="10" key="1">
    <citation type="submission" date="2022-10" db="EMBL/GenBank/DDBJ databases">
        <title>Genome assembly of Pristionchus species.</title>
        <authorList>
            <person name="Yoshida K."/>
            <person name="Sommer R.J."/>
        </authorList>
    </citation>
    <scope>NUCLEOTIDE SEQUENCE [LARGE SCALE GENOMIC DNA]</scope>
    <source>
        <strain evidence="10">RS5460</strain>
    </source>
</reference>
<evidence type="ECO:0000256" key="1">
    <source>
        <dbReference type="ARBA" id="ARBA00004141"/>
    </source>
</evidence>
<evidence type="ECO:0000313" key="9">
    <source>
        <dbReference type="EMBL" id="GMR60622.1"/>
    </source>
</evidence>
<accession>A0AAN5DED1</accession>
<evidence type="ECO:0000256" key="5">
    <source>
        <dbReference type="ARBA" id="ARBA00023136"/>
    </source>
</evidence>